<dbReference type="SUPFAM" id="SSF144232">
    <property type="entry name" value="HIT/MYND zinc finger-like"/>
    <property type="match status" value="1"/>
</dbReference>
<dbReference type="PROSITE" id="PS50865">
    <property type="entry name" value="ZF_MYND_2"/>
    <property type="match status" value="1"/>
</dbReference>
<name>A0AAD8XWT8_9STRA</name>
<evidence type="ECO:0000256" key="4">
    <source>
        <dbReference type="PROSITE-ProRule" id="PRU00134"/>
    </source>
</evidence>
<sequence>MAAQELLLESQPPEIIVEKVKNGAMLPPSQCLGGWNNLKLRQSLFEAGLLNSIVSFLNKGAHDEEFKLGAEVPSGFCLTIEGGGKGKFEHVSPKLWIYALVQSIAEESSLNTENCDKLCVDIATDCRPFIAQMCDDITRKLFKSNKYYHESLILFFDLIRRLAASSTDAAEVLLGYDDLLDVLVQCLFWRTHRPDIMRELHSRSSLSDLGVIETRARGIIDCFTWCSFKSVFVDGKDKNYDDQAKKFFKAIATTPVVSNAFDPTNDGIFLSNIATLMKTDSFYKLEEIDQEFYYDILLRSSHAGYIDKHVISSVIDLFASVRRCDVAVRVVDLTFNLLCKRTGQWIGDQKDKPIVAEDDGRFAVAIDAGMVESLLKMLPRFVGQRQYPALRDTMYNLLDSVHIVVAKGKKRSTRAVESNRGQIEQAFQASIRILTGSKDVRILHIVKAILAVCRIDDCSQCFMHLEKKDARRCSRCMIAKYCSRECQVEHWKSGSHKDFCSAAVKNARQIKSDGGTDAAVLFKNSILHMQMRGDEICLKNSATAVYQAISKGYEILNCIVDIDLRVSPPSIEVMLAEDFLSLHMNKESEMYAVKKMKVDEAREEKCLPFHYLVAGSFLFIHHIVGYNANKIDTTSSGEKLKRDFLRSTGKSSGINDADADSTYDGNPRADLTAPIADNEFSPETRREYEQLKRDFLQSTGKQEDNLAMTIITKSDTGTTCSCDIVSADCLDSVNCLPEQATSLRNVATGILLRRLIKKTAKFEGPSLVKDSRCPVGKGFQYKTINAWLSWVNNNELPLQHDPSPTHIFFKNAKHKYCADNSLVSFQCYFTSINEQEEFDTLEAEALPYLDDLLKTNQVSEQKIIRQMQDIQAAVSKDKGNEINALDHLRMIAHILRMLFNRQVPLRELSSMTRSFNANENEESQKQLVSPPLRVSIHIRRADACMANGKLVKEASPLDSSAQQFALRICYATSVYMDALQRLKDIHTKRDPTRRIEVFVSSDDASSLMDEIRDQFADLYKSMTWRIHDVDRERFNYKGFVEGYDHKNHNLLGEAAAADLWLLSNGEVFIGHLGSRFGKVAYLLATARHNRFIPFFSVDGHSVCCEIDEPCGEMKPYITSMSDCLTFSHDLVQGRATNTVAADNTPDSTNNDNPWADLTAPVADYEYFPETRRDQSVEEPVFQLDQSKCSSLVIDTSPPKLHPQSSGACDGFDGVLHIQQGDFGGARGAIFFLFVLGQLQYAEQFNLKPWVHLNSWSKMVYDQVVHGQGSKRKFTMMDGMSIGWARDARDVDGNLFPGRPRLRPDQNQLQQHESSSKVQAYGTITFCLSG</sequence>
<organism evidence="7 8">
    <name type="scientific">Skeletonema marinoi</name>
    <dbReference type="NCBI Taxonomy" id="267567"/>
    <lineage>
        <taxon>Eukaryota</taxon>
        <taxon>Sar</taxon>
        <taxon>Stramenopiles</taxon>
        <taxon>Ochrophyta</taxon>
        <taxon>Bacillariophyta</taxon>
        <taxon>Coscinodiscophyceae</taxon>
        <taxon>Thalassiosirophycidae</taxon>
        <taxon>Thalassiosirales</taxon>
        <taxon>Skeletonemataceae</taxon>
        <taxon>Skeletonema</taxon>
        <taxon>Skeletonema marinoi-dohrnii complex</taxon>
    </lineage>
</organism>
<keyword evidence="2 4" id="KW-0863">Zinc-finger</keyword>
<dbReference type="Gene3D" id="6.10.140.2220">
    <property type="match status" value="1"/>
</dbReference>
<evidence type="ECO:0000256" key="1">
    <source>
        <dbReference type="ARBA" id="ARBA00022723"/>
    </source>
</evidence>
<feature type="domain" description="MYND-type" evidence="6">
    <location>
        <begin position="458"/>
        <end position="500"/>
    </location>
</feature>
<accession>A0AAD8XWT8</accession>
<evidence type="ECO:0000313" key="7">
    <source>
        <dbReference type="EMBL" id="KAK1735152.1"/>
    </source>
</evidence>
<evidence type="ECO:0000256" key="3">
    <source>
        <dbReference type="ARBA" id="ARBA00022833"/>
    </source>
</evidence>
<comment type="caution">
    <text evidence="7">The sequence shown here is derived from an EMBL/GenBank/DDBJ whole genome shotgun (WGS) entry which is preliminary data.</text>
</comment>
<evidence type="ECO:0000256" key="2">
    <source>
        <dbReference type="ARBA" id="ARBA00022771"/>
    </source>
</evidence>
<evidence type="ECO:0000259" key="6">
    <source>
        <dbReference type="PROSITE" id="PS50865"/>
    </source>
</evidence>
<dbReference type="Pfam" id="PF01753">
    <property type="entry name" value="zf-MYND"/>
    <property type="match status" value="1"/>
</dbReference>
<reference evidence="7" key="1">
    <citation type="submission" date="2023-06" db="EMBL/GenBank/DDBJ databases">
        <title>Survivors Of The Sea: Transcriptome response of Skeletonema marinoi to long-term dormancy.</title>
        <authorList>
            <person name="Pinder M.I.M."/>
            <person name="Kourtchenko O."/>
            <person name="Robertson E.K."/>
            <person name="Larsson T."/>
            <person name="Maumus F."/>
            <person name="Osuna-Cruz C.M."/>
            <person name="Vancaester E."/>
            <person name="Stenow R."/>
            <person name="Vandepoele K."/>
            <person name="Ploug H."/>
            <person name="Bruchert V."/>
            <person name="Godhe A."/>
            <person name="Topel M."/>
        </authorList>
    </citation>
    <scope>NUCLEOTIDE SEQUENCE</scope>
    <source>
        <strain evidence="7">R05AC</strain>
    </source>
</reference>
<feature type="region of interest" description="Disordered" evidence="5">
    <location>
        <begin position="648"/>
        <end position="679"/>
    </location>
</feature>
<keyword evidence="3" id="KW-0862">Zinc</keyword>
<keyword evidence="1" id="KW-0479">Metal-binding</keyword>
<dbReference type="Gene3D" id="3.40.50.11350">
    <property type="match status" value="1"/>
</dbReference>
<gene>
    <name evidence="7" type="ORF">QTG54_014218</name>
</gene>
<dbReference type="InterPro" id="IPR002893">
    <property type="entry name" value="Znf_MYND"/>
</dbReference>
<dbReference type="Proteomes" id="UP001224775">
    <property type="component" value="Unassembled WGS sequence"/>
</dbReference>
<evidence type="ECO:0000313" key="8">
    <source>
        <dbReference type="Proteomes" id="UP001224775"/>
    </source>
</evidence>
<dbReference type="EMBL" id="JATAAI010000035">
    <property type="protein sequence ID" value="KAK1735152.1"/>
    <property type="molecule type" value="Genomic_DNA"/>
</dbReference>
<proteinExistence type="predicted"/>
<dbReference type="GO" id="GO:0008270">
    <property type="term" value="F:zinc ion binding"/>
    <property type="evidence" value="ECO:0007669"/>
    <property type="project" value="UniProtKB-KW"/>
</dbReference>
<protein>
    <recommendedName>
        <fullName evidence="6">MYND-type domain-containing protein</fullName>
    </recommendedName>
</protein>
<keyword evidence="8" id="KW-1185">Reference proteome</keyword>
<evidence type="ECO:0000256" key="5">
    <source>
        <dbReference type="SAM" id="MobiDB-lite"/>
    </source>
</evidence>